<evidence type="ECO:0000313" key="8">
    <source>
        <dbReference type="EMBL" id="RDX77742.1"/>
    </source>
</evidence>
<feature type="domain" description="Reverse transcriptase RNase H-like" evidence="7">
    <location>
        <begin position="26"/>
        <end position="100"/>
    </location>
</feature>
<evidence type="ECO:0000256" key="6">
    <source>
        <dbReference type="ARBA" id="ARBA00022918"/>
    </source>
</evidence>
<reference evidence="8" key="1">
    <citation type="submission" date="2018-05" db="EMBL/GenBank/DDBJ databases">
        <title>Draft genome of Mucuna pruriens seed.</title>
        <authorList>
            <person name="Nnadi N.E."/>
            <person name="Vos R."/>
            <person name="Hasami M.H."/>
            <person name="Devisetty U.K."/>
            <person name="Aguiy J.C."/>
        </authorList>
    </citation>
    <scope>NUCLEOTIDE SEQUENCE [LARGE SCALE GENOMIC DNA]</scope>
    <source>
        <strain evidence="8">JCA_2017</strain>
    </source>
</reference>
<feature type="non-terminal residue" evidence="8">
    <location>
        <position position="1"/>
    </location>
</feature>
<evidence type="ECO:0000256" key="3">
    <source>
        <dbReference type="ARBA" id="ARBA00022722"/>
    </source>
</evidence>
<sequence>MWNSTLTSPELKSRLTSAYILQAPNWDQPFELLCDASNLALGAVLGQRAGIGQSTHNYMTTEKELLAIVFALDKFCSYLLGFKIVVFSDHAALRYLLKKPSRD</sequence>
<keyword evidence="3" id="KW-0540">Nuclease</keyword>
<evidence type="ECO:0000313" key="9">
    <source>
        <dbReference type="Proteomes" id="UP000257109"/>
    </source>
</evidence>
<dbReference type="Proteomes" id="UP000257109">
    <property type="component" value="Unassembled WGS sequence"/>
</dbReference>
<dbReference type="Pfam" id="PF17917">
    <property type="entry name" value="RT_RNaseH"/>
    <property type="match status" value="1"/>
</dbReference>
<name>A0A371FHH6_MUCPR</name>
<evidence type="ECO:0000256" key="2">
    <source>
        <dbReference type="ARBA" id="ARBA00022695"/>
    </source>
</evidence>
<keyword evidence="6" id="KW-0695">RNA-directed DNA polymerase</keyword>
<dbReference type="OrthoDB" id="10055717at2759"/>
<dbReference type="SUPFAM" id="SSF56672">
    <property type="entry name" value="DNA/RNA polymerases"/>
    <property type="match status" value="1"/>
</dbReference>
<dbReference type="PANTHER" id="PTHR34072">
    <property type="entry name" value="ENZYMATIC POLYPROTEIN-RELATED"/>
    <property type="match status" value="1"/>
</dbReference>
<dbReference type="GO" id="GO:0016787">
    <property type="term" value="F:hydrolase activity"/>
    <property type="evidence" value="ECO:0007669"/>
    <property type="project" value="UniProtKB-KW"/>
</dbReference>
<dbReference type="EMBL" id="QJKJ01009093">
    <property type="protein sequence ID" value="RDX77742.1"/>
    <property type="molecule type" value="Genomic_DNA"/>
</dbReference>
<gene>
    <name evidence="8" type="primary">pol</name>
    <name evidence="8" type="ORF">CR513_42089</name>
</gene>
<keyword evidence="9" id="KW-1185">Reference proteome</keyword>
<evidence type="ECO:0000256" key="5">
    <source>
        <dbReference type="ARBA" id="ARBA00022801"/>
    </source>
</evidence>
<organism evidence="8 9">
    <name type="scientific">Mucuna pruriens</name>
    <name type="common">Velvet bean</name>
    <name type="synonym">Dolichos pruriens</name>
    <dbReference type="NCBI Taxonomy" id="157652"/>
    <lineage>
        <taxon>Eukaryota</taxon>
        <taxon>Viridiplantae</taxon>
        <taxon>Streptophyta</taxon>
        <taxon>Embryophyta</taxon>
        <taxon>Tracheophyta</taxon>
        <taxon>Spermatophyta</taxon>
        <taxon>Magnoliopsida</taxon>
        <taxon>eudicotyledons</taxon>
        <taxon>Gunneridae</taxon>
        <taxon>Pentapetalae</taxon>
        <taxon>rosids</taxon>
        <taxon>fabids</taxon>
        <taxon>Fabales</taxon>
        <taxon>Fabaceae</taxon>
        <taxon>Papilionoideae</taxon>
        <taxon>50 kb inversion clade</taxon>
        <taxon>NPAAA clade</taxon>
        <taxon>indigoferoid/millettioid clade</taxon>
        <taxon>Phaseoleae</taxon>
        <taxon>Mucuna</taxon>
    </lineage>
</organism>
<evidence type="ECO:0000259" key="7">
    <source>
        <dbReference type="Pfam" id="PF17917"/>
    </source>
</evidence>
<dbReference type="InterPro" id="IPR043502">
    <property type="entry name" value="DNA/RNA_pol_sf"/>
</dbReference>
<keyword evidence="5" id="KW-0378">Hydrolase</keyword>
<proteinExistence type="predicted"/>
<dbReference type="STRING" id="157652.A0A371FHH6"/>
<dbReference type="InterPro" id="IPR041373">
    <property type="entry name" value="RT_RNaseH"/>
</dbReference>
<dbReference type="GO" id="GO:0004519">
    <property type="term" value="F:endonuclease activity"/>
    <property type="evidence" value="ECO:0007669"/>
    <property type="project" value="UniProtKB-KW"/>
</dbReference>
<keyword evidence="2" id="KW-0548">Nucleotidyltransferase</keyword>
<dbReference type="AlphaFoldDB" id="A0A371FHH6"/>
<evidence type="ECO:0000256" key="4">
    <source>
        <dbReference type="ARBA" id="ARBA00022759"/>
    </source>
</evidence>
<keyword evidence="4" id="KW-0255">Endonuclease</keyword>
<comment type="caution">
    <text evidence="8">The sequence shown here is derived from an EMBL/GenBank/DDBJ whole genome shotgun (WGS) entry which is preliminary data.</text>
</comment>
<dbReference type="GO" id="GO:0003964">
    <property type="term" value="F:RNA-directed DNA polymerase activity"/>
    <property type="evidence" value="ECO:0007669"/>
    <property type="project" value="UniProtKB-KW"/>
</dbReference>
<accession>A0A371FHH6</accession>
<protein>
    <submittedName>
        <fullName evidence="8">Retrovirus-related Pol polyprotein</fullName>
    </submittedName>
</protein>
<keyword evidence="1" id="KW-0808">Transferase</keyword>
<evidence type="ECO:0000256" key="1">
    <source>
        <dbReference type="ARBA" id="ARBA00022679"/>
    </source>
</evidence>
<dbReference type="PANTHER" id="PTHR34072:SF57">
    <property type="entry name" value="RNA-DIRECTED DNA POLYMERASE"/>
    <property type="match status" value="1"/>
</dbReference>